<evidence type="ECO:0000313" key="5">
    <source>
        <dbReference type="Proteomes" id="UP001190640"/>
    </source>
</evidence>
<name>A0AA97L8E7_EUBMA</name>
<protein>
    <submittedName>
        <fullName evidence="6">39S ribosomal protein L1, mitochondrial</fullName>
    </submittedName>
</protein>
<feature type="region of interest" description="Disordered" evidence="4">
    <location>
        <begin position="46"/>
        <end position="81"/>
    </location>
</feature>
<sequence length="341" mass="37978">MAAPMLRCCLRAVSAHGPSRIFTISKHSAVVPGFANLLISSRPYAAKKESSKKKSRSGAGKKTSKPEPAPKKKRNKPGLPCGPTDDVYLTWYYQRPVYEAEVAVDMLKKFQQLDFTDPRQHVYADFTLDMAKDTKKAVEPFAAAVLLPYQFVDDFHKVVVFTENADEAALAKEHGAVAVGGSELVKSILGGHLEADYYVTVPSMIPKLTTLRPVLKDKYPKSKNGSVGYDIPKMLNFFRACCEYTVERDNLIKTCIATLDMPNDQIVANLDAMVKDVCKYKPLSYGSFVTRLIIRSSTSEGLGLKFERFLPQEAIKEKAEEKVEGDDRDDSGDEEEMQQSK</sequence>
<dbReference type="KEGG" id="emc:129336792"/>
<evidence type="ECO:0000256" key="2">
    <source>
        <dbReference type="ARBA" id="ARBA00022980"/>
    </source>
</evidence>
<feature type="compositionally biased region" description="Acidic residues" evidence="4">
    <location>
        <begin position="323"/>
        <end position="341"/>
    </location>
</feature>
<dbReference type="InterPro" id="IPR016095">
    <property type="entry name" value="Ribosomal_uL1_3-a/b-sand"/>
</dbReference>
<dbReference type="SUPFAM" id="SSF56808">
    <property type="entry name" value="Ribosomal protein L1"/>
    <property type="match status" value="1"/>
</dbReference>
<dbReference type="PANTHER" id="PTHR36427">
    <property type="entry name" value="54S RIBOSOMAL PROTEIN L1, MITOCHONDRIAL"/>
    <property type="match status" value="1"/>
</dbReference>
<dbReference type="Pfam" id="PF00687">
    <property type="entry name" value="Ribosomal_L1"/>
    <property type="match status" value="1"/>
</dbReference>
<dbReference type="Proteomes" id="UP001190640">
    <property type="component" value="Chromosome 10"/>
</dbReference>
<evidence type="ECO:0000256" key="3">
    <source>
        <dbReference type="ARBA" id="ARBA00023274"/>
    </source>
</evidence>
<dbReference type="GO" id="GO:0005840">
    <property type="term" value="C:ribosome"/>
    <property type="evidence" value="ECO:0007669"/>
    <property type="project" value="UniProtKB-KW"/>
</dbReference>
<dbReference type="Gene3D" id="3.30.190.20">
    <property type="match status" value="1"/>
</dbReference>
<dbReference type="GO" id="GO:1990904">
    <property type="term" value="C:ribonucleoprotein complex"/>
    <property type="evidence" value="ECO:0007669"/>
    <property type="project" value="UniProtKB-KW"/>
</dbReference>
<dbReference type="GeneID" id="129336792"/>
<dbReference type="InterPro" id="IPR028364">
    <property type="entry name" value="Ribosomal_uL1/biogenesis"/>
</dbReference>
<reference evidence="6" key="1">
    <citation type="submission" date="2025-08" db="UniProtKB">
        <authorList>
            <consortium name="RefSeq"/>
        </authorList>
    </citation>
    <scope>IDENTIFICATION</scope>
    <source>
        <tissue evidence="6">Blood</tissue>
    </source>
</reference>
<dbReference type="CTD" id="65008"/>
<gene>
    <name evidence="6" type="primary">MRPL1</name>
</gene>
<keyword evidence="5" id="KW-1185">Reference proteome</keyword>
<accession>A0AA97L8E7</accession>
<proteinExistence type="inferred from homology"/>
<organism evidence="5 6">
    <name type="scientific">Eublepharis macularius</name>
    <name type="common">Leopard gecko</name>
    <name type="synonym">Cyrtodactylus macularius</name>
    <dbReference type="NCBI Taxonomy" id="481883"/>
    <lineage>
        <taxon>Eukaryota</taxon>
        <taxon>Metazoa</taxon>
        <taxon>Chordata</taxon>
        <taxon>Craniata</taxon>
        <taxon>Vertebrata</taxon>
        <taxon>Euteleostomi</taxon>
        <taxon>Lepidosauria</taxon>
        <taxon>Squamata</taxon>
        <taxon>Bifurcata</taxon>
        <taxon>Gekkota</taxon>
        <taxon>Eublepharidae</taxon>
        <taxon>Eublepharinae</taxon>
        <taxon>Eublepharis</taxon>
    </lineage>
</organism>
<evidence type="ECO:0000256" key="4">
    <source>
        <dbReference type="SAM" id="MobiDB-lite"/>
    </source>
</evidence>
<dbReference type="PANTHER" id="PTHR36427:SF3">
    <property type="entry name" value="LARGE RIBOSOMAL SUBUNIT PROTEIN UL1M"/>
    <property type="match status" value="1"/>
</dbReference>
<evidence type="ECO:0000313" key="6">
    <source>
        <dbReference type="RefSeq" id="XP_054846108.1"/>
    </source>
</evidence>
<evidence type="ECO:0000256" key="1">
    <source>
        <dbReference type="ARBA" id="ARBA00010531"/>
    </source>
</evidence>
<keyword evidence="3" id="KW-0687">Ribonucleoprotein</keyword>
<comment type="similarity">
    <text evidence="1">Belongs to the universal ribosomal protein uL1 family.</text>
</comment>
<dbReference type="Gene3D" id="3.40.50.790">
    <property type="match status" value="1"/>
</dbReference>
<feature type="region of interest" description="Disordered" evidence="4">
    <location>
        <begin position="317"/>
        <end position="341"/>
    </location>
</feature>
<dbReference type="RefSeq" id="XP_054846108.1">
    <property type="nucleotide sequence ID" value="XM_054990133.1"/>
</dbReference>
<keyword evidence="2 6" id="KW-0689">Ribosomal protein</keyword>
<dbReference type="AlphaFoldDB" id="A0AA97L8E7"/>
<dbReference type="InterPro" id="IPR023674">
    <property type="entry name" value="Ribosomal_uL1-like"/>
</dbReference>